<dbReference type="Proteomes" id="UP000325385">
    <property type="component" value="Chromosome"/>
</dbReference>
<dbReference type="NCBIfam" id="TIGR02937">
    <property type="entry name" value="sigma70-ECF"/>
    <property type="match status" value="1"/>
</dbReference>
<dbReference type="EMBL" id="AP019389">
    <property type="protein sequence ID" value="BBI19840.1"/>
    <property type="molecule type" value="Genomic_DNA"/>
</dbReference>
<dbReference type="InterPro" id="IPR007627">
    <property type="entry name" value="RNA_pol_sigma70_r2"/>
</dbReference>
<comment type="similarity">
    <text evidence="1">Belongs to the sigma-70 factor family. ECF subfamily.</text>
</comment>
<organism evidence="8 10">
    <name type="scientific">Qipengyuania flava</name>
    <dbReference type="NCBI Taxonomy" id="192812"/>
    <lineage>
        <taxon>Bacteria</taxon>
        <taxon>Pseudomonadati</taxon>
        <taxon>Pseudomonadota</taxon>
        <taxon>Alphaproteobacteria</taxon>
        <taxon>Sphingomonadales</taxon>
        <taxon>Erythrobacteraceae</taxon>
        <taxon>Qipengyuania</taxon>
    </lineage>
</organism>
<evidence type="ECO:0000313" key="9">
    <source>
        <dbReference type="EMBL" id="QFI62751.1"/>
    </source>
</evidence>
<keyword evidence="2" id="KW-0805">Transcription regulation</keyword>
<gene>
    <name evidence="8" type="primary">SigD</name>
    <name evidence="9" type="ORF">D0Y83_05275</name>
    <name evidence="8" type="ORF">EKJ_06870</name>
</gene>
<dbReference type="GeneID" id="69696694"/>
<dbReference type="SUPFAM" id="SSF88946">
    <property type="entry name" value="Sigma2 domain of RNA polymerase sigma factors"/>
    <property type="match status" value="1"/>
</dbReference>
<accession>A0A222EZA1</accession>
<dbReference type="InterPro" id="IPR036388">
    <property type="entry name" value="WH-like_DNA-bd_sf"/>
</dbReference>
<dbReference type="EMBL" id="CP032228">
    <property type="protein sequence ID" value="QFI62751.1"/>
    <property type="molecule type" value="Genomic_DNA"/>
</dbReference>
<dbReference type="Gene3D" id="1.10.10.10">
    <property type="entry name" value="Winged helix-like DNA-binding domain superfamily/Winged helix DNA-binding domain"/>
    <property type="match status" value="1"/>
</dbReference>
<reference evidence="8 10" key="3">
    <citation type="submission" date="2019-01" db="EMBL/GenBank/DDBJ databases">
        <title>Complete genome sequence of Erythrobacter flavus KJ5.</title>
        <authorList>
            <person name="Kanesaki Y."/>
            <person name="Brotosudarmo T."/>
            <person name="Moriuchi R."/>
            <person name="Awai K."/>
        </authorList>
    </citation>
    <scope>NUCLEOTIDE SEQUENCE [LARGE SCALE GENOMIC DNA]</scope>
    <source>
        <strain evidence="8 10">KJ5</strain>
    </source>
</reference>
<evidence type="ECO:0000256" key="5">
    <source>
        <dbReference type="ARBA" id="ARBA00023163"/>
    </source>
</evidence>
<evidence type="ECO:0000313" key="8">
    <source>
        <dbReference type="EMBL" id="BBI19840.1"/>
    </source>
</evidence>
<name>A0A222EZA1_9SPHN</name>
<dbReference type="GO" id="GO:0006352">
    <property type="term" value="P:DNA-templated transcription initiation"/>
    <property type="evidence" value="ECO:0007669"/>
    <property type="project" value="InterPro"/>
</dbReference>
<dbReference type="Pfam" id="PF04542">
    <property type="entry name" value="Sigma70_r2"/>
    <property type="match status" value="1"/>
</dbReference>
<evidence type="ECO:0000256" key="2">
    <source>
        <dbReference type="ARBA" id="ARBA00023015"/>
    </source>
</evidence>
<feature type="domain" description="RNA polymerase sigma-70 region 2" evidence="6">
    <location>
        <begin position="30"/>
        <end position="89"/>
    </location>
</feature>
<keyword evidence="5" id="KW-0804">Transcription</keyword>
<reference evidence="11" key="1">
    <citation type="submission" date="2018-09" db="EMBL/GenBank/DDBJ databases">
        <title>Nocardia yunnanensis sp. nov., an actinomycete isolated from a soil sample.</title>
        <authorList>
            <person name="Zhang J."/>
        </authorList>
    </citation>
    <scope>NUCLEOTIDE SEQUENCE [LARGE SCALE GENOMIC DNA]</scope>
    <source>
        <strain evidence="11">21-3</strain>
    </source>
</reference>
<evidence type="ECO:0000313" key="11">
    <source>
        <dbReference type="Proteomes" id="UP000325385"/>
    </source>
</evidence>
<dbReference type="RefSeq" id="WP_067461874.1">
    <property type="nucleotide sequence ID" value="NZ_AP019389.1"/>
</dbReference>
<evidence type="ECO:0000256" key="3">
    <source>
        <dbReference type="ARBA" id="ARBA00023082"/>
    </source>
</evidence>
<dbReference type="InterPro" id="IPR014284">
    <property type="entry name" value="RNA_pol_sigma-70_dom"/>
</dbReference>
<feature type="domain" description="RNA polymerase sigma factor 70 region 4 type 2" evidence="7">
    <location>
        <begin position="116"/>
        <end position="168"/>
    </location>
</feature>
<dbReference type="GO" id="GO:0003677">
    <property type="term" value="F:DNA binding"/>
    <property type="evidence" value="ECO:0007669"/>
    <property type="project" value="UniProtKB-KW"/>
</dbReference>
<dbReference type="SUPFAM" id="SSF88659">
    <property type="entry name" value="Sigma3 and sigma4 domains of RNA polymerase sigma factors"/>
    <property type="match status" value="1"/>
</dbReference>
<keyword evidence="10" id="KW-1185">Reference proteome</keyword>
<evidence type="ECO:0000259" key="7">
    <source>
        <dbReference type="Pfam" id="PF08281"/>
    </source>
</evidence>
<evidence type="ECO:0000256" key="4">
    <source>
        <dbReference type="ARBA" id="ARBA00023125"/>
    </source>
</evidence>
<proteinExistence type="inferred from homology"/>
<dbReference type="Gene3D" id="1.10.1740.10">
    <property type="match status" value="1"/>
</dbReference>
<dbReference type="Pfam" id="PF08281">
    <property type="entry name" value="Sigma70_r4_2"/>
    <property type="match status" value="1"/>
</dbReference>
<dbReference type="InterPro" id="IPR013325">
    <property type="entry name" value="RNA_pol_sigma_r2"/>
</dbReference>
<dbReference type="Proteomes" id="UP000290057">
    <property type="component" value="Chromosome"/>
</dbReference>
<protein>
    <submittedName>
        <fullName evidence="8 9">RNA polymerase sigma factor</fullName>
    </submittedName>
</protein>
<evidence type="ECO:0000256" key="1">
    <source>
        <dbReference type="ARBA" id="ARBA00010641"/>
    </source>
</evidence>
<dbReference type="PANTHER" id="PTHR43133">
    <property type="entry name" value="RNA POLYMERASE ECF-TYPE SIGMA FACTO"/>
    <property type="match status" value="1"/>
</dbReference>
<dbReference type="InterPro" id="IPR013249">
    <property type="entry name" value="RNA_pol_sigma70_r4_t2"/>
</dbReference>
<sequence>MIADEASLAHLMAAAQKGDAASYRVLLAEVQLWLERYFRRRVAPAQLDDLVQEVMVAVHAKRATWDPTRAFLPWLAAIARYRWIDHLRKVYRKAEDELGDHDLAEDSEEEAVMARMSLERLFVHLPAKQCEVIELVKIDGLSIAEASARTGQSESLVKVNIHRGLKKLSALVEKAD</sequence>
<keyword evidence="4" id="KW-0238">DNA-binding</keyword>
<dbReference type="InterPro" id="IPR013324">
    <property type="entry name" value="RNA_pol_sigma_r3/r4-like"/>
</dbReference>
<keyword evidence="3" id="KW-0731">Sigma factor</keyword>
<evidence type="ECO:0000313" key="10">
    <source>
        <dbReference type="Proteomes" id="UP000290057"/>
    </source>
</evidence>
<reference evidence="9" key="2">
    <citation type="submission" date="2018-09" db="EMBL/GenBank/DDBJ databases">
        <authorList>
            <person name="Zhang J."/>
        </authorList>
    </citation>
    <scope>NUCLEOTIDE SEQUENCE</scope>
    <source>
        <strain evidence="9">21-3</strain>
    </source>
</reference>
<evidence type="ECO:0000259" key="6">
    <source>
        <dbReference type="Pfam" id="PF04542"/>
    </source>
</evidence>
<dbReference type="GO" id="GO:0016987">
    <property type="term" value="F:sigma factor activity"/>
    <property type="evidence" value="ECO:0007669"/>
    <property type="project" value="UniProtKB-KW"/>
</dbReference>
<dbReference type="PANTHER" id="PTHR43133:SF58">
    <property type="entry name" value="ECF RNA POLYMERASE SIGMA FACTOR SIGD"/>
    <property type="match status" value="1"/>
</dbReference>
<dbReference type="AlphaFoldDB" id="A0A222EZA1"/>
<dbReference type="InterPro" id="IPR039425">
    <property type="entry name" value="RNA_pol_sigma-70-like"/>
</dbReference>